<dbReference type="RefSeq" id="WP_267781583.1">
    <property type="nucleotide sequence ID" value="NZ_CP113089.1"/>
</dbReference>
<organism evidence="3 4">
    <name type="scientific">Microcella daejeonensis</name>
    <dbReference type="NCBI Taxonomy" id="2994971"/>
    <lineage>
        <taxon>Bacteria</taxon>
        <taxon>Bacillati</taxon>
        <taxon>Actinomycetota</taxon>
        <taxon>Actinomycetes</taxon>
        <taxon>Micrococcales</taxon>
        <taxon>Microbacteriaceae</taxon>
        <taxon>Microcella</taxon>
    </lineage>
</organism>
<dbReference type="EMBL" id="CP113089">
    <property type="protein sequence ID" value="WAB81793.1"/>
    <property type="molecule type" value="Genomic_DNA"/>
</dbReference>
<feature type="region of interest" description="Disordered" evidence="1">
    <location>
        <begin position="1"/>
        <end position="61"/>
    </location>
</feature>
<keyword evidence="4" id="KW-1185">Reference proteome</keyword>
<dbReference type="KEGG" id="mdb:OVN18_01880"/>
<dbReference type="Proteomes" id="UP001164706">
    <property type="component" value="Chromosome"/>
</dbReference>
<evidence type="ECO:0008006" key="5">
    <source>
        <dbReference type="Google" id="ProtNLM"/>
    </source>
</evidence>
<feature type="transmembrane region" description="Helical" evidence="2">
    <location>
        <begin position="138"/>
        <end position="156"/>
    </location>
</feature>
<name>A0A9E8MLG5_9MICO</name>
<protein>
    <recommendedName>
        <fullName evidence="5">DNA polymerase III subunit gamma/tau</fullName>
    </recommendedName>
</protein>
<evidence type="ECO:0000256" key="1">
    <source>
        <dbReference type="SAM" id="MobiDB-lite"/>
    </source>
</evidence>
<evidence type="ECO:0000313" key="3">
    <source>
        <dbReference type="EMBL" id="WAB81793.1"/>
    </source>
</evidence>
<sequence>MSSDRPDDALSWGDEADASYVDPGRDELDDLDPDERSAGGSGAGADGDADPALAAGRAPGDRRRTAITLATGILAGVYLMYSVGWILGIQLLSLTGPTLLIEIMYQFGEFLAIIASALWFATTIALTRDGRPAARLGWLALGTLVLVPWPFLLGVLA</sequence>
<accession>A0A9E8MLG5</accession>
<keyword evidence="2" id="KW-0472">Membrane</keyword>
<gene>
    <name evidence="3" type="ORF">OVN18_01880</name>
</gene>
<feature type="transmembrane region" description="Helical" evidence="2">
    <location>
        <begin position="103"/>
        <end position="126"/>
    </location>
</feature>
<evidence type="ECO:0000313" key="4">
    <source>
        <dbReference type="Proteomes" id="UP001164706"/>
    </source>
</evidence>
<keyword evidence="2" id="KW-0812">Transmembrane</keyword>
<reference evidence="3" key="1">
    <citation type="submission" date="2022-11" db="EMBL/GenBank/DDBJ databases">
        <title>Description of Microcella daejonensis nov. sp, isolated from riverside soil.</title>
        <authorList>
            <person name="Molina K.M."/>
            <person name="Kim S.B."/>
        </authorList>
    </citation>
    <scope>NUCLEOTIDE SEQUENCE</scope>
    <source>
        <strain evidence="3">MMS21-STM12</strain>
    </source>
</reference>
<evidence type="ECO:0000256" key="2">
    <source>
        <dbReference type="SAM" id="Phobius"/>
    </source>
</evidence>
<feature type="transmembrane region" description="Helical" evidence="2">
    <location>
        <begin position="66"/>
        <end position="91"/>
    </location>
</feature>
<dbReference type="AlphaFoldDB" id="A0A9E8MLG5"/>
<keyword evidence="2" id="KW-1133">Transmembrane helix</keyword>
<proteinExistence type="predicted"/>